<accession>A0A9W5F2V3</accession>
<reference evidence="1 2" key="1">
    <citation type="submission" date="2016-01" db="EMBL/GenBank/DDBJ databases">
        <authorList>
            <person name="Regsiter A."/>
            <person name="william w."/>
        </authorList>
    </citation>
    <scope>NUCLEOTIDE SEQUENCE [LARGE SCALE GENOMIC DNA]</scope>
    <source>
        <strain evidence="1 2">CFBP 5494</strain>
    </source>
</reference>
<protein>
    <submittedName>
        <fullName evidence="1">Uncharacterized protein</fullName>
    </submittedName>
</protein>
<evidence type="ECO:0000313" key="1">
    <source>
        <dbReference type="EMBL" id="CUX00157.1"/>
    </source>
</evidence>
<comment type="caution">
    <text evidence="1">The sequence shown here is derived from an EMBL/GenBank/DDBJ whole genome shotgun (WGS) entry which is preliminary data.</text>
</comment>
<dbReference type="EMBL" id="FBVY01000037">
    <property type="protein sequence ID" value="CUX00157.1"/>
    <property type="molecule type" value="Genomic_DNA"/>
</dbReference>
<keyword evidence="2" id="KW-1185">Reference proteome</keyword>
<dbReference type="AlphaFoldDB" id="A0A9W5F2V3"/>
<evidence type="ECO:0000313" key="2">
    <source>
        <dbReference type="Proteomes" id="UP000191933"/>
    </source>
</evidence>
<name>A0A9W5F2V3_9HYPH</name>
<proteinExistence type="predicted"/>
<organism evidence="1 2">
    <name type="scientific">Agrobacterium genomosp. 2 str. CFBP 5494</name>
    <dbReference type="NCBI Taxonomy" id="1183436"/>
    <lineage>
        <taxon>Bacteria</taxon>
        <taxon>Pseudomonadati</taxon>
        <taxon>Pseudomonadota</taxon>
        <taxon>Alphaproteobacteria</taxon>
        <taxon>Hyphomicrobiales</taxon>
        <taxon>Rhizobiaceae</taxon>
        <taxon>Rhizobium/Agrobacterium group</taxon>
        <taxon>Agrobacterium</taxon>
        <taxon>Agrobacterium tumefaciens complex</taxon>
    </lineage>
</organism>
<sequence length="84" mass="9577">MPWRPSPSGCKSTVMSANRIDQSGAWVKPVYVKQQRTCDRSSNEEDDRLWSVEWRSTADEGGSLHGPTAGLSWRFHVIKQSKRE</sequence>
<gene>
    <name evidence="1" type="ORF">AGR2A_Lc80136</name>
</gene>
<dbReference type="Proteomes" id="UP000191933">
    <property type="component" value="Unassembled WGS sequence"/>
</dbReference>